<gene>
    <name evidence="2" type="ORF">NE542_05645</name>
</gene>
<sequence length="391" mass="45016">MRYVIFPLILCKSGNLSIYAKNYNNINWAIIIMIYEMIAIFLTLEISTKYTIKFNKSKKNRKKEEIKIRTPFIIVLIIVILLGGIYITNTNLLNSTAVFAKDSIDESITDTSGMIKIVWQCLTTWIFIFFINIQKKKYDKSTDNKYIIFSIILSLCFIGITYISQSRISRWYTLVSAVSSIFLLRVLFPQKKKSITIIIIVPAIILILIASFLKSGVNSVFDLITVTSGDAYFAGPVSVNNAIGLAKSCSVGITNIIYDFFNNMPIVNHFIKSGNSTVYLYNLYLGRIFSNSSGDQIIPLVGQSYIFFGWILSPLLSVVSIILMRIADKQFFYATNYMKYVWAFISIWFGLETILNMTINLSWIYIRIIPLFITFWFIEKISYKQKIEKRM</sequence>
<dbReference type="AlphaFoldDB" id="A0AAP2XNH1"/>
<feature type="transmembrane region" description="Helical" evidence="1">
    <location>
        <begin position="117"/>
        <end position="134"/>
    </location>
</feature>
<dbReference type="Proteomes" id="UP001204814">
    <property type="component" value="Unassembled WGS sequence"/>
</dbReference>
<feature type="transmembrane region" description="Helical" evidence="1">
    <location>
        <begin position="331"/>
        <end position="351"/>
    </location>
</feature>
<feature type="transmembrane region" description="Helical" evidence="1">
    <location>
        <begin position="146"/>
        <end position="165"/>
    </location>
</feature>
<protein>
    <recommendedName>
        <fullName evidence="4">Oligosaccharide repeat unit polymerase</fullName>
    </recommendedName>
</protein>
<feature type="transmembrane region" description="Helical" evidence="1">
    <location>
        <begin position="68"/>
        <end position="87"/>
    </location>
</feature>
<organism evidence="2 3">
    <name type="scientific">Faecalibacillus intestinalis</name>
    <dbReference type="NCBI Taxonomy" id="1982626"/>
    <lineage>
        <taxon>Bacteria</taxon>
        <taxon>Bacillati</taxon>
        <taxon>Bacillota</taxon>
        <taxon>Erysipelotrichia</taxon>
        <taxon>Erysipelotrichales</taxon>
        <taxon>Coprobacillaceae</taxon>
        <taxon>Faecalibacillus</taxon>
    </lineage>
</organism>
<reference evidence="2" key="1">
    <citation type="submission" date="2022-06" db="EMBL/GenBank/DDBJ databases">
        <title>Isolation of gut microbiota from human fecal samples.</title>
        <authorList>
            <person name="Pamer E.G."/>
            <person name="Barat B."/>
            <person name="Waligurski E."/>
            <person name="Medina S."/>
            <person name="Paddock L."/>
            <person name="Mostad J."/>
        </authorList>
    </citation>
    <scope>NUCLEOTIDE SEQUENCE</scope>
    <source>
        <strain evidence="2">DFI.6.24</strain>
    </source>
</reference>
<keyword evidence="1" id="KW-1133">Transmembrane helix</keyword>
<keyword evidence="1" id="KW-0812">Transmembrane</keyword>
<evidence type="ECO:0000313" key="3">
    <source>
        <dbReference type="Proteomes" id="UP001204814"/>
    </source>
</evidence>
<comment type="caution">
    <text evidence="2">The sequence shown here is derived from an EMBL/GenBank/DDBJ whole genome shotgun (WGS) entry which is preliminary data.</text>
</comment>
<feature type="transmembrane region" description="Helical" evidence="1">
    <location>
        <begin position="171"/>
        <end position="188"/>
    </location>
</feature>
<name>A0AAP2XNH1_9FIRM</name>
<accession>A0AAP2XNH1</accession>
<evidence type="ECO:0008006" key="4">
    <source>
        <dbReference type="Google" id="ProtNLM"/>
    </source>
</evidence>
<feature type="transmembrane region" description="Helical" evidence="1">
    <location>
        <begin position="305"/>
        <end position="324"/>
    </location>
</feature>
<keyword evidence="1" id="KW-0472">Membrane</keyword>
<dbReference type="RefSeq" id="WP_147359279.1">
    <property type="nucleotide sequence ID" value="NZ_JAJDKX010000010.1"/>
</dbReference>
<feature type="transmembrane region" description="Helical" evidence="1">
    <location>
        <begin position="26"/>
        <end position="47"/>
    </location>
</feature>
<evidence type="ECO:0000256" key="1">
    <source>
        <dbReference type="SAM" id="Phobius"/>
    </source>
</evidence>
<proteinExistence type="predicted"/>
<feature type="transmembrane region" description="Helical" evidence="1">
    <location>
        <begin position="363"/>
        <end position="383"/>
    </location>
</feature>
<dbReference type="EMBL" id="JANGBO010000003">
    <property type="protein sequence ID" value="MCQ5061322.1"/>
    <property type="molecule type" value="Genomic_DNA"/>
</dbReference>
<evidence type="ECO:0000313" key="2">
    <source>
        <dbReference type="EMBL" id="MCQ5061322.1"/>
    </source>
</evidence>
<feature type="transmembrane region" description="Helical" evidence="1">
    <location>
        <begin position="195"/>
        <end position="213"/>
    </location>
</feature>